<dbReference type="InterPro" id="IPR021279">
    <property type="entry name" value="DUF2721"/>
</dbReference>
<dbReference type="Proteomes" id="UP000197424">
    <property type="component" value="Chromosome"/>
</dbReference>
<dbReference type="GeneID" id="75110100"/>
<sequence length="138" mass="15319">MNLTLTTPALLFPAISLLLLAYTNRFLALSATIRQLYDRHRNAPDAGLIRQIANLRRRVELIRWMQTLGTASILVTTLSMFLLFMGWPAAGTWSFVIGLVLMCGSLALSLVELSISGNALEILLADLEHTGERPPRTR</sequence>
<organism evidence="2 4">
    <name type="scientific">Laribacter hongkongensis</name>
    <dbReference type="NCBI Taxonomy" id="168471"/>
    <lineage>
        <taxon>Bacteria</taxon>
        <taxon>Pseudomonadati</taxon>
        <taxon>Pseudomonadota</taxon>
        <taxon>Betaproteobacteria</taxon>
        <taxon>Neisseriales</taxon>
        <taxon>Aquaspirillaceae</taxon>
        <taxon>Laribacter</taxon>
    </lineage>
</organism>
<reference evidence="2" key="1">
    <citation type="journal article" date="2017" name="J. Antimicrob. Chemother.">
        <title>Emergence and genomic analysis of MDR Laribacter hongkongensis strain HLGZ1 from Guangzhou, China.</title>
        <authorList>
            <person name="Wu H.K."/>
            <person name="Chen J.H."/>
            <person name="Yang L."/>
            <person name="Li A.R."/>
            <person name="Su D.H."/>
            <person name="Lin Y.P."/>
            <person name="Chen D.Q."/>
        </authorList>
    </citation>
    <scope>NUCLEOTIDE SEQUENCE</scope>
    <source>
        <strain evidence="2">HLGZ1</strain>
    </source>
</reference>
<reference evidence="3 5" key="4">
    <citation type="submission" date="2021-10" db="EMBL/GenBank/DDBJ databases">
        <title>Whole-genome sequencing analysis of Laribacter hongkongensis: virulence gene profiles, carbohydrate-active enzyme prediction, and antimicrobial resistance characterization.</title>
        <authorList>
            <person name="Yuan P."/>
            <person name="Zhan Y."/>
            <person name="Chen D."/>
        </authorList>
    </citation>
    <scope>NUCLEOTIDE SEQUENCE [LARGE SCALE GENOMIC DNA]</scope>
    <source>
        <strain evidence="3 5">W67</strain>
    </source>
</reference>
<keyword evidence="1" id="KW-1133">Transmembrane helix</keyword>
<accession>A0A248LKX7</accession>
<keyword evidence="1" id="KW-0472">Membrane</keyword>
<reference evidence="4" key="2">
    <citation type="submission" date="2017-06" db="EMBL/GenBank/DDBJ databases">
        <title>Whole genome sequence of Laribacter hongkongensis LHGZ1.</title>
        <authorList>
            <person name="Chen D."/>
            <person name="Wu H."/>
            <person name="Chen J."/>
        </authorList>
    </citation>
    <scope>NUCLEOTIDE SEQUENCE [LARGE SCALE GENOMIC DNA]</scope>
    <source>
        <strain evidence="4">LHGZ1</strain>
    </source>
</reference>
<feature type="transmembrane region" description="Helical" evidence="1">
    <location>
        <begin position="12"/>
        <end position="33"/>
    </location>
</feature>
<evidence type="ECO:0000313" key="2">
    <source>
        <dbReference type="EMBL" id="ASJ25417.1"/>
    </source>
</evidence>
<dbReference type="AlphaFoldDB" id="A0A248LKX7"/>
<feature type="transmembrane region" description="Helical" evidence="1">
    <location>
        <begin position="64"/>
        <end position="87"/>
    </location>
</feature>
<evidence type="ECO:0000313" key="5">
    <source>
        <dbReference type="Proteomes" id="UP001200247"/>
    </source>
</evidence>
<feature type="transmembrane region" description="Helical" evidence="1">
    <location>
        <begin position="93"/>
        <end position="111"/>
    </location>
</feature>
<evidence type="ECO:0000313" key="3">
    <source>
        <dbReference type="EMBL" id="MCG9026646.1"/>
    </source>
</evidence>
<evidence type="ECO:0000313" key="4">
    <source>
        <dbReference type="Proteomes" id="UP000197424"/>
    </source>
</evidence>
<keyword evidence="1" id="KW-0812">Transmembrane</keyword>
<reference evidence="2" key="3">
    <citation type="submission" date="2017-06" db="EMBL/GenBank/DDBJ databases">
        <authorList>
            <person name="Kim H.J."/>
            <person name="Triplett B.A."/>
        </authorList>
    </citation>
    <scope>NUCLEOTIDE SEQUENCE</scope>
    <source>
        <strain evidence="2">HLGZ1</strain>
    </source>
</reference>
<protein>
    <submittedName>
        <fullName evidence="3">DUF2721 domain-containing protein</fullName>
    </submittedName>
    <submittedName>
        <fullName evidence="2">II family cellulose-binding protein</fullName>
    </submittedName>
</protein>
<dbReference type="RefSeq" id="WP_012697985.1">
    <property type="nucleotide sequence ID" value="NZ_CP022115.1"/>
</dbReference>
<evidence type="ECO:0000256" key="1">
    <source>
        <dbReference type="SAM" id="Phobius"/>
    </source>
</evidence>
<dbReference type="EMBL" id="JAJAXM010000023">
    <property type="protein sequence ID" value="MCG9026646.1"/>
    <property type="molecule type" value="Genomic_DNA"/>
</dbReference>
<dbReference type="OrthoDB" id="9813525at2"/>
<dbReference type="Pfam" id="PF11026">
    <property type="entry name" value="DUF2721"/>
    <property type="match status" value="1"/>
</dbReference>
<dbReference type="EMBL" id="CP022115">
    <property type="protein sequence ID" value="ASJ25417.1"/>
    <property type="molecule type" value="Genomic_DNA"/>
</dbReference>
<name>A0A248LKX7_9NEIS</name>
<dbReference type="OMA" id="LAYNARY"/>
<proteinExistence type="predicted"/>
<gene>
    <name evidence="3" type="ORF">LH440_12195</name>
    <name evidence="2" type="ORF">LHGZ1_2586</name>
</gene>
<dbReference type="Proteomes" id="UP001200247">
    <property type="component" value="Unassembled WGS sequence"/>
</dbReference>